<feature type="domain" description="CzcB-like barrel-sandwich hybrid" evidence="2">
    <location>
        <begin position="42"/>
        <end position="193"/>
    </location>
</feature>
<dbReference type="Gene3D" id="2.40.30.170">
    <property type="match status" value="1"/>
</dbReference>
<dbReference type="GO" id="GO:1990281">
    <property type="term" value="C:efflux pump complex"/>
    <property type="evidence" value="ECO:0007669"/>
    <property type="project" value="TreeGrafter"/>
</dbReference>
<dbReference type="Gene3D" id="1.10.287.470">
    <property type="entry name" value="Helix hairpin bin"/>
    <property type="match status" value="1"/>
</dbReference>
<dbReference type="GO" id="GO:0015562">
    <property type="term" value="F:efflux transmembrane transporter activity"/>
    <property type="evidence" value="ECO:0007669"/>
    <property type="project" value="TreeGrafter"/>
</dbReference>
<name>A0AAV3U547_9ALTE</name>
<comment type="caution">
    <text evidence="3">The sequence shown here is derived from an EMBL/GenBank/DDBJ whole genome shotgun (WGS) entry which is preliminary data.</text>
</comment>
<dbReference type="PANTHER" id="PTHR30469:SF15">
    <property type="entry name" value="HLYD FAMILY OF SECRETION PROTEINS"/>
    <property type="match status" value="1"/>
</dbReference>
<keyword evidence="4" id="KW-1185">Reference proteome</keyword>
<accession>A0AAV3U547</accession>
<dbReference type="AlphaFoldDB" id="A0AAV3U547"/>
<comment type="similarity">
    <text evidence="1">Belongs to the membrane fusion protein (MFP) (TC 8.A.1) family.</text>
</comment>
<gene>
    <name evidence="3" type="ORF">GCM10025791_32870</name>
</gene>
<dbReference type="RefSeq" id="WP_345424785.1">
    <property type="nucleotide sequence ID" value="NZ_AP031496.1"/>
</dbReference>
<evidence type="ECO:0000313" key="3">
    <source>
        <dbReference type="EMBL" id="GAA4950014.1"/>
    </source>
</evidence>
<proteinExistence type="inferred from homology"/>
<protein>
    <recommendedName>
        <fullName evidence="2">CzcB-like barrel-sandwich hybrid domain-containing protein</fullName>
    </recommendedName>
</protein>
<dbReference type="InterPro" id="IPR058647">
    <property type="entry name" value="BSH_CzcB-like"/>
</dbReference>
<evidence type="ECO:0000259" key="2">
    <source>
        <dbReference type="Pfam" id="PF25973"/>
    </source>
</evidence>
<sequence length="282" mass="31140">MRPMRLDVRLFTLASGLFASVGSLSAEQIPPMDCIISPFRSVELASPVPGVLHSIAVDESAFVRRGEITASLESDVEMASVALAKARSEVSSEVEVNNVNYDYDRKRKKRIDTLYDKKSVSFDTKDQADREFSLSKFRLQQAKDLVEIRSLELVRAQAQLAQKTIRSPIDGFVVEHYKEPGEYVEDQAIMRIAQLDPLRVETVVPVEHLAQLQTGQSAQIHPETSNANPVVATVTTIDRVADVASGTIAVQLTLPNPDYSVLAGVKCVMEFDQTPAPRVTTR</sequence>
<dbReference type="EMBL" id="BAABLX010000028">
    <property type="protein sequence ID" value="GAA4950014.1"/>
    <property type="molecule type" value="Genomic_DNA"/>
</dbReference>
<dbReference type="InterPro" id="IPR006143">
    <property type="entry name" value="RND_pump_MFP"/>
</dbReference>
<dbReference type="Pfam" id="PF25973">
    <property type="entry name" value="BSH_CzcB"/>
    <property type="match status" value="1"/>
</dbReference>
<evidence type="ECO:0000313" key="4">
    <source>
        <dbReference type="Proteomes" id="UP001409585"/>
    </source>
</evidence>
<reference evidence="4" key="1">
    <citation type="journal article" date="2019" name="Int. J. Syst. Evol. Microbiol.">
        <title>The Global Catalogue of Microorganisms (GCM) 10K type strain sequencing project: providing services to taxonomists for standard genome sequencing and annotation.</title>
        <authorList>
            <consortium name="The Broad Institute Genomics Platform"/>
            <consortium name="The Broad Institute Genome Sequencing Center for Infectious Disease"/>
            <person name="Wu L."/>
            <person name="Ma J."/>
        </authorList>
    </citation>
    <scope>NUCLEOTIDE SEQUENCE [LARGE SCALE GENOMIC DNA]</scope>
    <source>
        <strain evidence="4">JCM 19134</strain>
    </source>
</reference>
<dbReference type="PANTHER" id="PTHR30469">
    <property type="entry name" value="MULTIDRUG RESISTANCE PROTEIN MDTA"/>
    <property type="match status" value="1"/>
</dbReference>
<dbReference type="Gene3D" id="2.40.50.100">
    <property type="match status" value="1"/>
</dbReference>
<dbReference type="SUPFAM" id="SSF111369">
    <property type="entry name" value="HlyD-like secretion proteins"/>
    <property type="match status" value="1"/>
</dbReference>
<dbReference type="Proteomes" id="UP001409585">
    <property type="component" value="Unassembled WGS sequence"/>
</dbReference>
<dbReference type="NCBIfam" id="TIGR01730">
    <property type="entry name" value="RND_mfp"/>
    <property type="match status" value="1"/>
</dbReference>
<evidence type="ECO:0000256" key="1">
    <source>
        <dbReference type="ARBA" id="ARBA00009477"/>
    </source>
</evidence>
<organism evidence="3 4">
    <name type="scientific">Halioxenophilus aromaticivorans</name>
    <dbReference type="NCBI Taxonomy" id="1306992"/>
    <lineage>
        <taxon>Bacteria</taxon>
        <taxon>Pseudomonadati</taxon>
        <taxon>Pseudomonadota</taxon>
        <taxon>Gammaproteobacteria</taxon>
        <taxon>Alteromonadales</taxon>
        <taxon>Alteromonadaceae</taxon>
        <taxon>Halioxenophilus</taxon>
    </lineage>
</organism>